<proteinExistence type="predicted"/>
<dbReference type="GO" id="GO:0031624">
    <property type="term" value="F:ubiquitin conjugating enzyme binding"/>
    <property type="evidence" value="ECO:0007669"/>
    <property type="project" value="TreeGrafter"/>
</dbReference>
<reference evidence="6" key="1">
    <citation type="journal article" date="2023" name="Insect Mol. Biol.">
        <title>Genome sequencing provides insights into the evolution of gene families encoding plant cell wall-degrading enzymes in longhorned beetles.</title>
        <authorList>
            <person name="Shin N.R."/>
            <person name="Okamura Y."/>
            <person name="Kirsch R."/>
            <person name="Pauchet Y."/>
        </authorList>
    </citation>
    <scope>NUCLEOTIDE SEQUENCE</scope>
    <source>
        <strain evidence="6">RBIC_L_NR</strain>
    </source>
</reference>
<keyword evidence="2 4" id="KW-0863">Zinc-finger</keyword>
<feature type="domain" description="SIAH-type" evidence="5">
    <location>
        <begin position="63"/>
        <end position="119"/>
    </location>
</feature>
<dbReference type="InterPro" id="IPR013083">
    <property type="entry name" value="Znf_RING/FYVE/PHD"/>
</dbReference>
<dbReference type="SUPFAM" id="SSF49599">
    <property type="entry name" value="TRAF domain-like"/>
    <property type="match status" value="2"/>
</dbReference>
<evidence type="ECO:0000313" key="7">
    <source>
        <dbReference type="Proteomes" id="UP001162156"/>
    </source>
</evidence>
<dbReference type="InterPro" id="IPR004162">
    <property type="entry name" value="SINA-like_animal"/>
</dbReference>
<dbReference type="GO" id="GO:0061630">
    <property type="term" value="F:ubiquitin protein ligase activity"/>
    <property type="evidence" value="ECO:0007669"/>
    <property type="project" value="TreeGrafter"/>
</dbReference>
<evidence type="ECO:0000256" key="4">
    <source>
        <dbReference type="PROSITE-ProRule" id="PRU00455"/>
    </source>
</evidence>
<evidence type="ECO:0000259" key="5">
    <source>
        <dbReference type="PROSITE" id="PS51081"/>
    </source>
</evidence>
<comment type="caution">
    <text evidence="6">The sequence shown here is derived from an EMBL/GenBank/DDBJ whole genome shotgun (WGS) entry which is preliminary data.</text>
</comment>
<dbReference type="InterPro" id="IPR013010">
    <property type="entry name" value="Znf_SIAH"/>
</dbReference>
<sequence length="531" mass="61558">MDNIVLSDKVLSQQICTKCLNYLSVGPVLVSRGGKILCGRCSNNSNTTSNVLKYSLYNLVAEKLIFKCINHYVGCEKLLLFNETIEHEKDCKEVKLKCHFCNYEGNGCQLRHHFDNEHPNFVMKDDAFKINFEIEHFQHVIFIKDSCILCIAILMETNLIKIFSYLARPRPKYFALRFFTSDSNLEMKLVKIQCSSKYFPFNVTLMKTTCKENPFPYYDVLKRSVIVDCFPYGCFCEINLINDTNCALSGEMFNYYMKIVKEIDTSLPSNPSEMQLQEAINKEDYYIGRISKMGLSALRKFILSDLNVLQTCVNCKKYVTTAVYVCPKYHIACKTCKKKKCSRCKMFCQWNNRSKLHNISLPCEWNGCSISTNVFDYALHKRDCVFRSYKCPGKNCEFLGCLNCLKSHWHLNDIEFESEIDIAVSAANEFAVYWLNPQCKEIFYVTVEVTYNSSGSYDILLAINEVDVVVHKRYEFNIYSINSRQYNSYGSQGGKYKLMCQSFCGKKCNRFVQYYNKTGLPSGCNYYLLLE</sequence>
<keyword evidence="1" id="KW-0479">Metal-binding</keyword>
<accession>A0AAV8WTK6</accession>
<dbReference type="PROSITE" id="PS51081">
    <property type="entry name" value="ZF_SIAH"/>
    <property type="match status" value="1"/>
</dbReference>
<keyword evidence="3" id="KW-0862">Zinc</keyword>
<evidence type="ECO:0000313" key="6">
    <source>
        <dbReference type="EMBL" id="KAJ8929375.1"/>
    </source>
</evidence>
<dbReference type="EMBL" id="JANEYF010005040">
    <property type="protein sequence ID" value="KAJ8929375.1"/>
    <property type="molecule type" value="Genomic_DNA"/>
</dbReference>
<dbReference type="GO" id="GO:0043161">
    <property type="term" value="P:proteasome-mediated ubiquitin-dependent protein catabolic process"/>
    <property type="evidence" value="ECO:0007669"/>
    <property type="project" value="TreeGrafter"/>
</dbReference>
<dbReference type="GO" id="GO:0008270">
    <property type="term" value="F:zinc ion binding"/>
    <property type="evidence" value="ECO:0007669"/>
    <property type="project" value="UniProtKB-KW"/>
</dbReference>
<evidence type="ECO:0000256" key="2">
    <source>
        <dbReference type="ARBA" id="ARBA00022771"/>
    </source>
</evidence>
<dbReference type="Gene3D" id="3.30.40.10">
    <property type="entry name" value="Zinc/RING finger domain, C3HC4 (zinc finger)"/>
    <property type="match status" value="1"/>
</dbReference>
<evidence type="ECO:0000256" key="3">
    <source>
        <dbReference type="ARBA" id="ARBA00022833"/>
    </source>
</evidence>
<dbReference type="Pfam" id="PF21361">
    <property type="entry name" value="Sina_ZnF"/>
    <property type="match status" value="1"/>
</dbReference>
<dbReference type="GO" id="GO:0005737">
    <property type="term" value="C:cytoplasm"/>
    <property type="evidence" value="ECO:0007669"/>
    <property type="project" value="TreeGrafter"/>
</dbReference>
<protein>
    <recommendedName>
        <fullName evidence="5">SIAH-type domain-containing protein</fullName>
    </recommendedName>
</protein>
<dbReference type="PANTHER" id="PTHR45877">
    <property type="entry name" value="E3 UBIQUITIN-PROTEIN LIGASE SIAH2"/>
    <property type="match status" value="1"/>
</dbReference>
<evidence type="ECO:0000256" key="1">
    <source>
        <dbReference type="ARBA" id="ARBA00022723"/>
    </source>
</evidence>
<keyword evidence="7" id="KW-1185">Reference proteome</keyword>
<dbReference type="AlphaFoldDB" id="A0AAV8WTK6"/>
<dbReference type="Proteomes" id="UP001162156">
    <property type="component" value="Unassembled WGS sequence"/>
</dbReference>
<name>A0AAV8WTK6_9CUCU</name>
<dbReference type="PANTHER" id="PTHR45877:SF2">
    <property type="entry name" value="E3 UBIQUITIN-PROTEIN LIGASE SINA-RELATED"/>
    <property type="match status" value="1"/>
</dbReference>
<gene>
    <name evidence="6" type="ORF">NQ314_017956</name>
</gene>
<organism evidence="6 7">
    <name type="scientific">Rhamnusium bicolor</name>
    <dbReference type="NCBI Taxonomy" id="1586634"/>
    <lineage>
        <taxon>Eukaryota</taxon>
        <taxon>Metazoa</taxon>
        <taxon>Ecdysozoa</taxon>
        <taxon>Arthropoda</taxon>
        <taxon>Hexapoda</taxon>
        <taxon>Insecta</taxon>
        <taxon>Pterygota</taxon>
        <taxon>Neoptera</taxon>
        <taxon>Endopterygota</taxon>
        <taxon>Coleoptera</taxon>
        <taxon>Polyphaga</taxon>
        <taxon>Cucujiformia</taxon>
        <taxon>Chrysomeloidea</taxon>
        <taxon>Cerambycidae</taxon>
        <taxon>Lepturinae</taxon>
        <taxon>Rhagiini</taxon>
        <taxon>Rhamnusium</taxon>
    </lineage>
</organism>